<keyword evidence="1 2" id="KW-0808">Transferase</keyword>
<dbReference type="GO" id="GO:0016743">
    <property type="term" value="F:carboxyl- or carbamoyltransferase activity"/>
    <property type="evidence" value="ECO:0007669"/>
    <property type="project" value="InterPro"/>
</dbReference>
<dbReference type="GO" id="GO:0016597">
    <property type="term" value="F:amino acid binding"/>
    <property type="evidence" value="ECO:0007669"/>
    <property type="project" value="InterPro"/>
</dbReference>
<dbReference type="PANTHER" id="PTHR45753:SF6">
    <property type="entry name" value="ASPARTATE CARBAMOYLTRANSFERASE"/>
    <property type="match status" value="1"/>
</dbReference>
<dbReference type="PANTHER" id="PTHR45753">
    <property type="entry name" value="ORNITHINE CARBAMOYLTRANSFERASE, MITOCHONDRIAL"/>
    <property type="match status" value="1"/>
</dbReference>
<feature type="domain" description="Aspartate/ornithine carbamoyltransferase carbamoyl-P binding" evidence="4">
    <location>
        <begin position="21"/>
        <end position="161"/>
    </location>
</feature>
<dbReference type="InterPro" id="IPR006132">
    <property type="entry name" value="Asp/Orn_carbamoyltranf_P-bd"/>
</dbReference>
<dbReference type="GO" id="GO:0006520">
    <property type="term" value="P:amino acid metabolic process"/>
    <property type="evidence" value="ECO:0007669"/>
    <property type="project" value="InterPro"/>
</dbReference>
<dbReference type="Pfam" id="PF02729">
    <property type="entry name" value="OTCace_N"/>
    <property type="match status" value="1"/>
</dbReference>
<proteinExistence type="inferred from homology"/>
<dbReference type="InterPro" id="IPR036901">
    <property type="entry name" value="Asp/Orn_carbamoylTrfase_sf"/>
</dbReference>
<protein>
    <submittedName>
        <fullName evidence="5">Aspartate carbamoyltransferase</fullName>
    </submittedName>
</protein>
<comment type="similarity">
    <text evidence="2">Belongs to the aspartate/ornithine carbamoyltransferase superfamily.</text>
</comment>
<dbReference type="Proteomes" id="UP000649604">
    <property type="component" value="Unassembled WGS sequence"/>
</dbReference>
<evidence type="ECO:0000313" key="6">
    <source>
        <dbReference type="Proteomes" id="UP000649604"/>
    </source>
</evidence>
<dbReference type="PRINTS" id="PR00101">
    <property type="entry name" value="ATCASE"/>
</dbReference>
<evidence type="ECO:0000256" key="1">
    <source>
        <dbReference type="ARBA" id="ARBA00022679"/>
    </source>
</evidence>
<organism evidence="5 6">
    <name type="scientific">candidate division KSB3 bacterium</name>
    <dbReference type="NCBI Taxonomy" id="2044937"/>
    <lineage>
        <taxon>Bacteria</taxon>
        <taxon>candidate division KSB3</taxon>
    </lineage>
</organism>
<evidence type="ECO:0000259" key="3">
    <source>
        <dbReference type="Pfam" id="PF00185"/>
    </source>
</evidence>
<evidence type="ECO:0000256" key="2">
    <source>
        <dbReference type="RuleBase" id="RU003634"/>
    </source>
</evidence>
<evidence type="ECO:0000313" key="5">
    <source>
        <dbReference type="EMBL" id="MBD3324597.1"/>
    </source>
</evidence>
<comment type="caution">
    <text evidence="5">The sequence shown here is derived from an EMBL/GenBank/DDBJ whole genome shotgun (WGS) entry which is preliminary data.</text>
</comment>
<accession>A0A9D5Q5U0</accession>
<dbReference type="PRINTS" id="PR00100">
    <property type="entry name" value="AOTCASE"/>
</dbReference>
<dbReference type="SUPFAM" id="SSF53671">
    <property type="entry name" value="Aspartate/ornithine carbamoyltransferase"/>
    <property type="match status" value="1"/>
</dbReference>
<dbReference type="AlphaFoldDB" id="A0A9D5Q5U0"/>
<feature type="domain" description="Aspartate/ornithine carbamoyltransferase Asp/Orn-binding" evidence="3">
    <location>
        <begin position="169"/>
        <end position="327"/>
    </location>
</feature>
<reference evidence="5" key="1">
    <citation type="submission" date="2019-11" db="EMBL/GenBank/DDBJ databases">
        <title>Microbial mats filling the niche in hypersaline microbial mats.</title>
        <authorList>
            <person name="Wong H.L."/>
            <person name="Macleod F.I."/>
            <person name="White R.A. III"/>
            <person name="Burns B.P."/>
        </authorList>
    </citation>
    <scope>NUCLEOTIDE SEQUENCE</scope>
    <source>
        <strain evidence="5">Rbin_158</strain>
    </source>
</reference>
<dbReference type="EMBL" id="WJJP01000264">
    <property type="protein sequence ID" value="MBD3324597.1"/>
    <property type="molecule type" value="Genomic_DNA"/>
</dbReference>
<name>A0A9D5Q5U0_9BACT</name>
<gene>
    <name evidence="5" type="ORF">GF339_08435</name>
</gene>
<dbReference type="Gene3D" id="3.40.50.1370">
    <property type="entry name" value="Aspartate/ornithine carbamoyltransferase"/>
    <property type="match status" value="2"/>
</dbReference>
<dbReference type="InterPro" id="IPR006130">
    <property type="entry name" value="Asp/Orn_carbamoylTrfase"/>
</dbReference>
<evidence type="ECO:0000259" key="4">
    <source>
        <dbReference type="Pfam" id="PF02729"/>
    </source>
</evidence>
<dbReference type="Pfam" id="PF00185">
    <property type="entry name" value="OTCace"/>
    <property type="match status" value="1"/>
</dbReference>
<dbReference type="InterPro" id="IPR006131">
    <property type="entry name" value="Asp_carbamoyltransf_Asp/Orn-bd"/>
</dbReference>
<sequence>MTETNIQTIQKRVEQIGFVGKNLISISDLTDKQLYGLFELALALEPWNRSKVDILKGNLLVTLFFQPSTRTRMSFETAMLRLGGDVVSEPNPLVSSSAAKEESLNDTMRVVSQYANIIVLRHPDADEAEEGVSYAESPVISGGFGHREHPTQALLDLYTLWRTYGRVEGLKICIASPDLVKARTGHSMAKGLARLGAKVYLASLGEYRTPDHVMQDVRTLSSDVEEVCDQTQDEFNTFALDMDLIYLPGCSAPAGTESDAFKKMMEPYVLRYDTIKEAFDKGQRLYVTHTLPRRAGEMDLRIDYSPGELMFKAIAYSVSIRSALILSILGA</sequence>